<dbReference type="PROSITE" id="PS50850">
    <property type="entry name" value="MFS"/>
    <property type="match status" value="1"/>
</dbReference>
<dbReference type="InterPro" id="IPR050820">
    <property type="entry name" value="MFS_Sugar_Transporter"/>
</dbReference>
<keyword evidence="8 10" id="KW-0472">Membrane</keyword>
<proteinExistence type="inferred from homology"/>
<dbReference type="Pfam" id="PF00083">
    <property type="entry name" value="Sugar_tr"/>
    <property type="match status" value="1"/>
</dbReference>
<feature type="transmembrane region" description="Helical" evidence="10">
    <location>
        <begin position="361"/>
        <end position="386"/>
    </location>
</feature>
<accession>A0AA46PYH9</accession>
<dbReference type="PANTHER" id="PTHR48023">
    <property type="entry name" value="D-XYLOSE-PROTON SYMPORTER-LIKE 2"/>
    <property type="match status" value="1"/>
</dbReference>
<dbReference type="RefSeq" id="WP_262173870.1">
    <property type="nucleotide sequence ID" value="NZ_CP107027.1"/>
</dbReference>
<feature type="transmembrane region" description="Helical" evidence="10">
    <location>
        <begin position="46"/>
        <end position="70"/>
    </location>
</feature>
<dbReference type="InterPro" id="IPR020846">
    <property type="entry name" value="MFS_dom"/>
</dbReference>
<dbReference type="Proteomes" id="UP001163104">
    <property type="component" value="Chromosome"/>
</dbReference>
<evidence type="ECO:0000256" key="8">
    <source>
        <dbReference type="ARBA" id="ARBA00023136"/>
    </source>
</evidence>
<dbReference type="FunFam" id="1.20.1250.20:FF:000122">
    <property type="entry name" value="D-xylose transporter XylE"/>
    <property type="match status" value="1"/>
</dbReference>
<feature type="transmembrane region" description="Helical" evidence="10">
    <location>
        <begin position="153"/>
        <end position="171"/>
    </location>
</feature>
<dbReference type="InterPro" id="IPR005828">
    <property type="entry name" value="MFS_sugar_transport-like"/>
</dbReference>
<evidence type="ECO:0000256" key="10">
    <source>
        <dbReference type="SAM" id="Phobius"/>
    </source>
</evidence>
<name>A0AA46PYH9_CYTFI</name>
<keyword evidence="7 10" id="KW-1133">Transmembrane helix</keyword>
<feature type="transmembrane region" description="Helical" evidence="10">
    <location>
        <begin position="267"/>
        <end position="290"/>
    </location>
</feature>
<evidence type="ECO:0000256" key="7">
    <source>
        <dbReference type="ARBA" id="ARBA00022989"/>
    </source>
</evidence>
<feature type="transmembrane region" description="Helical" evidence="10">
    <location>
        <begin position="7"/>
        <end position="26"/>
    </location>
</feature>
<evidence type="ECO:0000256" key="4">
    <source>
        <dbReference type="ARBA" id="ARBA00022475"/>
    </source>
</evidence>
<evidence type="ECO:0000259" key="11">
    <source>
        <dbReference type="PROSITE" id="PS50850"/>
    </source>
</evidence>
<dbReference type="NCBIfam" id="NF007484">
    <property type="entry name" value="PRK10077.1"/>
    <property type="match status" value="1"/>
</dbReference>
<dbReference type="PANTHER" id="PTHR48023:SF4">
    <property type="entry name" value="D-XYLOSE-PROTON SYMPORTER-LIKE 2"/>
    <property type="match status" value="1"/>
</dbReference>
<feature type="domain" description="Major facilitator superfamily (MFS) profile" evidence="11">
    <location>
        <begin position="13"/>
        <end position="451"/>
    </location>
</feature>
<comment type="subcellular location">
    <subcellularLocation>
        <location evidence="1">Cell membrane</location>
        <topology evidence="1">Multi-pass membrane protein</topology>
    </subcellularLocation>
</comment>
<protein>
    <submittedName>
        <fullName evidence="12">D-xylose transporter XylE</fullName>
    </submittedName>
</protein>
<dbReference type="GO" id="GO:0022857">
    <property type="term" value="F:transmembrane transporter activity"/>
    <property type="evidence" value="ECO:0007669"/>
    <property type="project" value="InterPro"/>
</dbReference>
<dbReference type="GO" id="GO:0005886">
    <property type="term" value="C:plasma membrane"/>
    <property type="evidence" value="ECO:0007669"/>
    <property type="project" value="UniProtKB-SubCell"/>
</dbReference>
<evidence type="ECO:0000256" key="5">
    <source>
        <dbReference type="ARBA" id="ARBA00022597"/>
    </source>
</evidence>
<keyword evidence="4" id="KW-1003">Cell membrane</keyword>
<feature type="transmembrane region" description="Helical" evidence="10">
    <location>
        <begin position="191"/>
        <end position="210"/>
    </location>
</feature>
<evidence type="ECO:0000256" key="3">
    <source>
        <dbReference type="ARBA" id="ARBA00022448"/>
    </source>
</evidence>
<feature type="transmembrane region" description="Helical" evidence="10">
    <location>
        <begin position="398"/>
        <end position="417"/>
    </location>
</feature>
<evidence type="ECO:0000256" key="6">
    <source>
        <dbReference type="ARBA" id="ARBA00022692"/>
    </source>
</evidence>
<dbReference type="InterPro" id="IPR005829">
    <property type="entry name" value="Sugar_transporter_CS"/>
</dbReference>
<feature type="transmembrane region" description="Helical" evidence="10">
    <location>
        <begin position="310"/>
        <end position="327"/>
    </location>
</feature>
<keyword evidence="6 10" id="KW-0812">Transmembrane</keyword>
<dbReference type="Gene3D" id="1.20.1250.20">
    <property type="entry name" value="MFS general substrate transporter like domains"/>
    <property type="match status" value="2"/>
</dbReference>
<gene>
    <name evidence="12" type="primary">xylE</name>
    <name evidence="12" type="ORF">OD459_00920</name>
</gene>
<dbReference type="EMBL" id="CP107027">
    <property type="protein sequence ID" value="UYG95620.1"/>
    <property type="molecule type" value="Genomic_DNA"/>
</dbReference>
<keyword evidence="5" id="KW-0762">Sugar transport</keyword>
<dbReference type="NCBIfam" id="TIGR00879">
    <property type="entry name" value="SP"/>
    <property type="match status" value="1"/>
</dbReference>
<feature type="transmembrane region" description="Helical" evidence="10">
    <location>
        <begin position="121"/>
        <end position="141"/>
    </location>
</feature>
<feature type="transmembrane region" description="Helical" evidence="10">
    <location>
        <begin position="334"/>
        <end position="355"/>
    </location>
</feature>
<dbReference type="PRINTS" id="PR00171">
    <property type="entry name" value="SUGRTRNSPORT"/>
</dbReference>
<reference evidence="12" key="1">
    <citation type="submission" date="2022-10" db="EMBL/GenBank/DDBJ databases">
        <title>Mechanism of multi-heavy metal repair in Cytobacillus Firmus M7.</title>
        <authorList>
            <person name="Li X."/>
            <person name="Yu C."/>
        </authorList>
    </citation>
    <scope>NUCLEOTIDE SEQUENCE</scope>
    <source>
        <strain evidence="12">M7</strain>
    </source>
</reference>
<comment type="similarity">
    <text evidence="2 9">Belongs to the major facilitator superfamily. Sugar transporter (TC 2.A.1.1) family.</text>
</comment>
<dbReference type="PROSITE" id="PS00217">
    <property type="entry name" value="SUGAR_TRANSPORT_2"/>
    <property type="match status" value="1"/>
</dbReference>
<dbReference type="AlphaFoldDB" id="A0AA46PYH9"/>
<feature type="transmembrane region" description="Helical" evidence="10">
    <location>
        <begin position="82"/>
        <end position="101"/>
    </location>
</feature>
<dbReference type="InterPro" id="IPR036259">
    <property type="entry name" value="MFS_trans_sf"/>
</dbReference>
<evidence type="ECO:0000256" key="2">
    <source>
        <dbReference type="ARBA" id="ARBA00010992"/>
    </source>
</evidence>
<keyword evidence="3 9" id="KW-0813">Transport</keyword>
<sequence length="466" mass="50256">MKQNRNSLYIGSLTLVAAIGGLLFGYDTAVISGAEKSLEIYLIESLGLGSLAHGATTSSALIGCIIGGLISGYFASKFGRKNSLIAAAVLFFLSALGSAFPEFLFFTKGEPTISLLLTFNLYRIIGGIGVGLASAIVPMYIGEIAPADIRGRLVSFNQFMIIFGMLVVYFVNWGIASGRPLEWINDVGWRYMFASEAIPALAFGLLLLLVPETPRYLAIKNHDDKALAVLTKINGASEAKTILGEIKKSVAASANVPAEKLFAYGKLVIVIGILLSVFQQFVGINVALYYAPRIFESMGAAKDASMLQTIVMGIINVIFTVVAILTVDKWGRKPLLITGSIGMAIGMFGVAGMAFSNIIGMGTLIFIIVYTASFMLSWGPICWVLISEIFPNKIRGQAVAVAVAAQWAANYFISSTYPMMMEFSGGLTYGFYGLMSALSAIFVWKFIPETKGKTLENMENFWRKTA</sequence>
<organism evidence="12 13">
    <name type="scientific">Cytobacillus firmus</name>
    <name type="common">Bacillus firmus</name>
    <dbReference type="NCBI Taxonomy" id="1399"/>
    <lineage>
        <taxon>Bacteria</taxon>
        <taxon>Bacillati</taxon>
        <taxon>Bacillota</taxon>
        <taxon>Bacilli</taxon>
        <taxon>Bacillales</taxon>
        <taxon>Bacillaceae</taxon>
        <taxon>Cytobacillus</taxon>
    </lineage>
</organism>
<evidence type="ECO:0000313" key="13">
    <source>
        <dbReference type="Proteomes" id="UP001163104"/>
    </source>
</evidence>
<dbReference type="InterPro" id="IPR003663">
    <property type="entry name" value="Sugar/inositol_transpt"/>
</dbReference>
<evidence type="ECO:0000313" key="12">
    <source>
        <dbReference type="EMBL" id="UYG95620.1"/>
    </source>
</evidence>
<evidence type="ECO:0000256" key="9">
    <source>
        <dbReference type="RuleBase" id="RU003346"/>
    </source>
</evidence>
<dbReference type="SUPFAM" id="SSF103473">
    <property type="entry name" value="MFS general substrate transporter"/>
    <property type="match status" value="1"/>
</dbReference>
<dbReference type="PROSITE" id="PS00216">
    <property type="entry name" value="SUGAR_TRANSPORT_1"/>
    <property type="match status" value="1"/>
</dbReference>
<feature type="transmembrane region" description="Helical" evidence="10">
    <location>
        <begin position="429"/>
        <end position="447"/>
    </location>
</feature>
<evidence type="ECO:0000256" key="1">
    <source>
        <dbReference type="ARBA" id="ARBA00004651"/>
    </source>
</evidence>